<feature type="region of interest" description="Disordered" evidence="1">
    <location>
        <begin position="119"/>
        <end position="158"/>
    </location>
</feature>
<reference evidence="2" key="1">
    <citation type="journal article" date="2023" name="Mol. Phylogenet. Evol.">
        <title>Genome-scale phylogeny and comparative genomics of the fungal order Sordariales.</title>
        <authorList>
            <person name="Hensen N."/>
            <person name="Bonometti L."/>
            <person name="Westerberg I."/>
            <person name="Brannstrom I.O."/>
            <person name="Guillou S."/>
            <person name="Cros-Aarteil S."/>
            <person name="Calhoun S."/>
            <person name="Haridas S."/>
            <person name="Kuo A."/>
            <person name="Mondo S."/>
            <person name="Pangilinan J."/>
            <person name="Riley R."/>
            <person name="LaButti K."/>
            <person name="Andreopoulos B."/>
            <person name="Lipzen A."/>
            <person name="Chen C."/>
            <person name="Yan M."/>
            <person name="Daum C."/>
            <person name="Ng V."/>
            <person name="Clum A."/>
            <person name="Steindorff A."/>
            <person name="Ohm R.A."/>
            <person name="Martin F."/>
            <person name="Silar P."/>
            <person name="Natvig D.O."/>
            <person name="Lalanne C."/>
            <person name="Gautier V."/>
            <person name="Ament-Velasquez S.L."/>
            <person name="Kruys A."/>
            <person name="Hutchinson M.I."/>
            <person name="Powell A.J."/>
            <person name="Barry K."/>
            <person name="Miller A.N."/>
            <person name="Grigoriev I.V."/>
            <person name="Debuchy R."/>
            <person name="Gladieux P."/>
            <person name="Hiltunen Thoren M."/>
            <person name="Johannesson H."/>
        </authorList>
    </citation>
    <scope>NUCLEOTIDE SEQUENCE</scope>
    <source>
        <strain evidence="2">CBS 118394</strain>
    </source>
</reference>
<keyword evidence="3" id="KW-1185">Reference proteome</keyword>
<feature type="region of interest" description="Disordered" evidence="1">
    <location>
        <begin position="543"/>
        <end position="603"/>
    </location>
</feature>
<sequence length="869" mass="97399">MDIHSEDIQEINLGFLECKALFRDCLALAVFAADDWLEDRSADFNVWAFSIGADNIGKSSLDYRLRNWHDVRSIIVGLLAGLRDTLARCVDEVERSTRKGTTRRTSSYTASSLVEKVPDIRQQQPATATPVDVWSDFSDSSDDGNPRSSLAPSGDSDLLQREKTDIATTIDQLVRISVAIRKSGNKRRMQIADDSFDETKPEYQELNRHLVFIILQEHFDLTKVPNPKKLNQMIDNASQLTSVQRRLLRANLLRRHRIRHAARFNNPPKVPVPAATEGSKQAGLVGKFFPNLSRKPSEQAEESTAHAPTGESSKTPSQVAAGKQLESVGVTSFTATDLGSQFKIPVPKQPPSAMTRVSRVGARQTYPKCPATQGTVFNCPYCSQALPGDDFVAKASRWRVHVADDILPYVCIFEECEQADEFYATSDEWYTHMRNNHATTRWPCDICAPPTPNHDVGSSSNNRQGNDEAVLFETDAEWMSHVSSEHQHAFPSPQIPVLAELARRRVLLPLVCPLCGGGGDTEDDNNHVASHLHEFALRSLPPVENADGSASADSFASTGLQSGGDVHSSDFGSGASDGDTREPQEGGDNDASSGGHGADPNEKDLRDARKAFTRGCIAAHRKLEVHFRNATRNPEQHLDIIFHFNLLTNSYFLRSDILDRLSEEELGSCSRSFAGIVAGIEEFERPTPRAIRGLINTVLRRSKRSERVEGAEKKVQAECDALVDFWNRKFLEMSLGPVYKHAWAGPEDDLLPQRKAQEQDRDVHHIRICTRLARRLFETKLELWSLRTVSRHHPSFPMLWASKTRRAMRIIGDIQKEVEYLRQFSSSWSGQDVQELHFIADILPTIRVQFEHWITQVEDEELEDQGQDN</sequence>
<comment type="caution">
    <text evidence="2">The sequence shown here is derived from an EMBL/GenBank/DDBJ whole genome shotgun (WGS) entry which is preliminary data.</text>
</comment>
<organism evidence="2 3">
    <name type="scientific">Apodospora peruviana</name>
    <dbReference type="NCBI Taxonomy" id="516989"/>
    <lineage>
        <taxon>Eukaryota</taxon>
        <taxon>Fungi</taxon>
        <taxon>Dikarya</taxon>
        <taxon>Ascomycota</taxon>
        <taxon>Pezizomycotina</taxon>
        <taxon>Sordariomycetes</taxon>
        <taxon>Sordariomycetidae</taxon>
        <taxon>Sordariales</taxon>
        <taxon>Lasiosphaeriaceae</taxon>
        <taxon>Apodospora</taxon>
    </lineage>
</organism>
<name>A0AAE0IQ71_9PEZI</name>
<evidence type="ECO:0000256" key="1">
    <source>
        <dbReference type="SAM" id="MobiDB-lite"/>
    </source>
</evidence>
<evidence type="ECO:0008006" key="4">
    <source>
        <dbReference type="Google" id="ProtNLM"/>
    </source>
</evidence>
<dbReference type="AlphaFoldDB" id="A0AAE0IQ71"/>
<evidence type="ECO:0000313" key="3">
    <source>
        <dbReference type="Proteomes" id="UP001283341"/>
    </source>
</evidence>
<feature type="region of interest" description="Disordered" evidence="1">
    <location>
        <begin position="289"/>
        <end position="321"/>
    </location>
</feature>
<dbReference type="EMBL" id="JAUEDM010000001">
    <property type="protein sequence ID" value="KAK3329199.1"/>
    <property type="molecule type" value="Genomic_DNA"/>
</dbReference>
<evidence type="ECO:0000313" key="2">
    <source>
        <dbReference type="EMBL" id="KAK3329199.1"/>
    </source>
</evidence>
<protein>
    <recommendedName>
        <fullName evidence="4">C2H2-type domain-containing protein</fullName>
    </recommendedName>
</protein>
<dbReference type="PANTHER" id="PTHR35391">
    <property type="entry name" value="C2H2-TYPE DOMAIN-CONTAINING PROTEIN-RELATED"/>
    <property type="match status" value="1"/>
</dbReference>
<gene>
    <name evidence="2" type="ORF">B0H66DRAFT_16416</name>
</gene>
<feature type="compositionally biased region" description="Low complexity" evidence="1">
    <location>
        <begin position="546"/>
        <end position="557"/>
    </location>
</feature>
<reference evidence="2" key="2">
    <citation type="submission" date="2023-06" db="EMBL/GenBank/DDBJ databases">
        <authorList>
            <consortium name="Lawrence Berkeley National Laboratory"/>
            <person name="Haridas S."/>
            <person name="Hensen N."/>
            <person name="Bonometti L."/>
            <person name="Westerberg I."/>
            <person name="Brannstrom I.O."/>
            <person name="Guillou S."/>
            <person name="Cros-Aarteil S."/>
            <person name="Calhoun S."/>
            <person name="Kuo A."/>
            <person name="Mondo S."/>
            <person name="Pangilinan J."/>
            <person name="Riley R."/>
            <person name="Labutti K."/>
            <person name="Andreopoulos B."/>
            <person name="Lipzen A."/>
            <person name="Chen C."/>
            <person name="Yanf M."/>
            <person name="Daum C."/>
            <person name="Ng V."/>
            <person name="Clum A."/>
            <person name="Steindorff A."/>
            <person name="Ohm R."/>
            <person name="Martin F."/>
            <person name="Silar P."/>
            <person name="Natvig D."/>
            <person name="Lalanne C."/>
            <person name="Gautier V."/>
            <person name="Ament-Velasquez S.L."/>
            <person name="Kruys A."/>
            <person name="Hutchinson M.I."/>
            <person name="Powell A.J."/>
            <person name="Barry K."/>
            <person name="Miller A.N."/>
            <person name="Grigoriev I.V."/>
            <person name="Debuchy R."/>
            <person name="Gladieux P."/>
            <person name="Thoren M.H."/>
            <person name="Johannesson H."/>
        </authorList>
    </citation>
    <scope>NUCLEOTIDE SEQUENCE</scope>
    <source>
        <strain evidence="2">CBS 118394</strain>
    </source>
</reference>
<dbReference type="Proteomes" id="UP001283341">
    <property type="component" value="Unassembled WGS sequence"/>
</dbReference>
<accession>A0AAE0IQ71</accession>
<dbReference type="PANTHER" id="PTHR35391:SF7">
    <property type="entry name" value="C2H2-TYPE DOMAIN-CONTAINING PROTEIN"/>
    <property type="match status" value="1"/>
</dbReference>
<proteinExistence type="predicted"/>